<dbReference type="EMBL" id="MZGS01000020">
    <property type="protein sequence ID" value="PWB87387.1"/>
    <property type="molecule type" value="Genomic_DNA"/>
</dbReference>
<dbReference type="PANTHER" id="PTHR37955">
    <property type="entry name" value="TELLURITE RESISTANCE PROTEIN TEHA"/>
    <property type="match status" value="1"/>
</dbReference>
<accession>A0A315XLX4</accession>
<feature type="transmembrane region" description="Helical" evidence="5">
    <location>
        <begin position="274"/>
        <end position="294"/>
    </location>
</feature>
<comment type="caution">
    <text evidence="6">The sequence shown here is derived from an EMBL/GenBank/DDBJ whole genome shotgun (WGS) entry which is preliminary data.</text>
</comment>
<dbReference type="Gene3D" id="1.50.10.150">
    <property type="entry name" value="Voltage-dependent anion channel"/>
    <property type="match status" value="1"/>
</dbReference>
<dbReference type="AlphaFoldDB" id="A0A315XLX4"/>
<evidence type="ECO:0000256" key="1">
    <source>
        <dbReference type="ARBA" id="ARBA00004141"/>
    </source>
</evidence>
<keyword evidence="7" id="KW-1185">Reference proteome</keyword>
<dbReference type="InterPro" id="IPR052951">
    <property type="entry name" value="Tellurite_res_ion_channel"/>
</dbReference>
<proteinExistence type="predicted"/>
<feature type="transmembrane region" description="Helical" evidence="5">
    <location>
        <begin position="187"/>
        <end position="203"/>
    </location>
</feature>
<evidence type="ECO:0000313" key="6">
    <source>
        <dbReference type="EMBL" id="PWB87387.1"/>
    </source>
</evidence>
<protein>
    <submittedName>
        <fullName evidence="6">Potassium-tellurite ethidium and proflavin transporter</fullName>
    </submittedName>
</protein>
<keyword evidence="3 5" id="KW-1133">Transmembrane helix</keyword>
<feature type="transmembrane region" description="Helical" evidence="5">
    <location>
        <begin position="34"/>
        <end position="54"/>
    </location>
</feature>
<evidence type="ECO:0000313" key="7">
    <source>
        <dbReference type="Proteomes" id="UP000251717"/>
    </source>
</evidence>
<dbReference type="PANTHER" id="PTHR37955:SF1">
    <property type="entry name" value="DEP DOMAIN-CONTAINING PROTEIN"/>
    <property type="match status" value="1"/>
</dbReference>
<dbReference type="GO" id="GO:0046583">
    <property type="term" value="F:monoatomic cation efflux transmembrane transporter activity"/>
    <property type="evidence" value="ECO:0007669"/>
    <property type="project" value="TreeGrafter"/>
</dbReference>
<keyword evidence="2 5" id="KW-0812">Transmembrane</keyword>
<dbReference type="GO" id="GO:0005886">
    <property type="term" value="C:plasma membrane"/>
    <property type="evidence" value="ECO:0007669"/>
    <property type="project" value="TreeGrafter"/>
</dbReference>
<dbReference type="CDD" id="cd09325">
    <property type="entry name" value="TDT_C4-dicarb_trans"/>
    <property type="match status" value="1"/>
</dbReference>
<name>A0A315XLX4_9EURY</name>
<dbReference type="Proteomes" id="UP000251717">
    <property type="component" value="Unassembled WGS sequence"/>
</dbReference>
<evidence type="ECO:0000256" key="3">
    <source>
        <dbReference type="ARBA" id="ARBA00022989"/>
    </source>
</evidence>
<feature type="transmembrane region" description="Helical" evidence="5">
    <location>
        <begin position="66"/>
        <end position="85"/>
    </location>
</feature>
<feature type="transmembrane region" description="Helical" evidence="5">
    <location>
        <begin position="125"/>
        <end position="147"/>
    </location>
</feature>
<keyword evidence="4 5" id="KW-0472">Membrane</keyword>
<evidence type="ECO:0000256" key="5">
    <source>
        <dbReference type="SAM" id="Phobius"/>
    </source>
</evidence>
<dbReference type="OrthoDB" id="82148at2157"/>
<dbReference type="RefSeq" id="WP_165814033.1">
    <property type="nucleotide sequence ID" value="NZ_MZGS01000020.1"/>
</dbReference>
<evidence type="ECO:0000256" key="2">
    <source>
        <dbReference type="ARBA" id="ARBA00022692"/>
    </source>
</evidence>
<feature type="transmembrane region" description="Helical" evidence="5">
    <location>
        <begin position="240"/>
        <end position="262"/>
    </location>
</feature>
<feature type="transmembrane region" description="Helical" evidence="5">
    <location>
        <begin position="91"/>
        <end position="113"/>
    </location>
</feature>
<comment type="subcellular location">
    <subcellularLocation>
        <location evidence="1">Membrane</location>
        <topology evidence="1">Multi-pass membrane protein</topology>
    </subcellularLocation>
</comment>
<dbReference type="InterPro" id="IPR004695">
    <property type="entry name" value="SLAC1/Mae1/Ssu1/TehA"/>
</dbReference>
<dbReference type="Pfam" id="PF03595">
    <property type="entry name" value="SLAC1"/>
    <property type="match status" value="1"/>
</dbReference>
<sequence length="300" mass="34332">MNIVKKLPLPASGLILALFSLGNLVQDIHPYLRYLFGGIGGIFLILILLKVIFYPKSIRQDFENPIILSSCGTFSMALMILSTYLKAFMPILSYGVWIIGVVLHILLMIYFTYRFVIREFDINTVYPTWWIVYVGITMAAITANVHGIHEADFTFFIIGFISMLVTTPVIFYRYIRYPNKTDMNKPLICIFTALFSILIVGYLNSAESISNEFLMILYTFACIFYIFSLYKFIDYRNIDFYPSFAAFTFPFVISALATKGVVKNFAPNILLDNILTVETVIAVLLVAYVVMRYAKFLKNS</sequence>
<feature type="transmembrane region" description="Helical" evidence="5">
    <location>
        <begin position="215"/>
        <end position="233"/>
    </location>
</feature>
<feature type="transmembrane region" description="Helical" evidence="5">
    <location>
        <begin position="153"/>
        <end position="175"/>
    </location>
</feature>
<organism evidence="6 7">
    <name type="scientific">Methanobrevibacter thaueri</name>
    <dbReference type="NCBI Taxonomy" id="190975"/>
    <lineage>
        <taxon>Archaea</taxon>
        <taxon>Methanobacteriati</taxon>
        <taxon>Methanobacteriota</taxon>
        <taxon>Methanomada group</taxon>
        <taxon>Methanobacteria</taxon>
        <taxon>Methanobacteriales</taxon>
        <taxon>Methanobacteriaceae</taxon>
        <taxon>Methanobrevibacter</taxon>
    </lineage>
</organism>
<evidence type="ECO:0000256" key="4">
    <source>
        <dbReference type="ARBA" id="ARBA00023136"/>
    </source>
</evidence>
<gene>
    <name evidence="6" type="ORF">MBBTH_09520</name>
</gene>
<reference evidence="6 7" key="1">
    <citation type="submission" date="2017-03" db="EMBL/GenBank/DDBJ databases">
        <title>Genome sequence of Methanobrevibacter thaueri.</title>
        <authorList>
            <person name="Poehlein A."/>
            <person name="Seedorf H."/>
            <person name="Daniel R."/>
        </authorList>
    </citation>
    <scope>NUCLEOTIDE SEQUENCE [LARGE SCALE GENOMIC DNA]</scope>
    <source>
        <strain evidence="6 7">DSM 11995</strain>
    </source>
</reference>
<dbReference type="InterPro" id="IPR038665">
    <property type="entry name" value="Voltage-dep_anion_channel_sf"/>
</dbReference>